<dbReference type="InterPro" id="IPR051091">
    <property type="entry name" value="O-Glucosyltr/Glycosyltrsf_90"/>
</dbReference>
<feature type="domain" description="Glycosyl transferase CAP10" evidence="1">
    <location>
        <begin position="311"/>
        <end position="575"/>
    </location>
</feature>
<proteinExistence type="predicted"/>
<dbReference type="InParanoid" id="A0A166MQ82"/>
<gene>
    <name evidence="2" type="ORF">EXIGLDRAFT_847684</name>
</gene>
<dbReference type="SMART" id="SM00672">
    <property type="entry name" value="CAP10"/>
    <property type="match status" value="1"/>
</dbReference>
<dbReference type="PANTHER" id="PTHR12203">
    <property type="entry name" value="KDEL LYS-ASP-GLU-LEU CONTAINING - RELATED"/>
    <property type="match status" value="1"/>
</dbReference>
<evidence type="ECO:0000259" key="1">
    <source>
        <dbReference type="SMART" id="SM00672"/>
    </source>
</evidence>
<protein>
    <recommendedName>
        <fullName evidence="1">Glycosyl transferase CAP10 domain-containing protein</fullName>
    </recommendedName>
</protein>
<dbReference type="PANTHER" id="PTHR12203:SF118">
    <property type="entry name" value="BETA-1,2-XYLOSYLTRANSFERASE 1"/>
    <property type="match status" value="1"/>
</dbReference>
<organism evidence="2 3">
    <name type="scientific">Exidia glandulosa HHB12029</name>
    <dbReference type="NCBI Taxonomy" id="1314781"/>
    <lineage>
        <taxon>Eukaryota</taxon>
        <taxon>Fungi</taxon>
        <taxon>Dikarya</taxon>
        <taxon>Basidiomycota</taxon>
        <taxon>Agaricomycotina</taxon>
        <taxon>Agaricomycetes</taxon>
        <taxon>Auriculariales</taxon>
        <taxon>Exidiaceae</taxon>
        <taxon>Exidia</taxon>
    </lineage>
</organism>
<accession>A0A166MQ82</accession>
<evidence type="ECO:0000313" key="3">
    <source>
        <dbReference type="Proteomes" id="UP000077266"/>
    </source>
</evidence>
<dbReference type="EMBL" id="KV426994">
    <property type="protein sequence ID" value="KZV78280.1"/>
    <property type="molecule type" value="Genomic_DNA"/>
</dbReference>
<dbReference type="AlphaFoldDB" id="A0A166MQ82"/>
<dbReference type="Pfam" id="PF05686">
    <property type="entry name" value="Glyco_transf_90"/>
    <property type="match status" value="1"/>
</dbReference>
<keyword evidence="3" id="KW-1185">Reference proteome</keyword>
<dbReference type="STRING" id="1314781.A0A166MQ82"/>
<evidence type="ECO:0000313" key="2">
    <source>
        <dbReference type="EMBL" id="KZV78280.1"/>
    </source>
</evidence>
<dbReference type="InterPro" id="IPR006598">
    <property type="entry name" value="CAP10"/>
</dbReference>
<dbReference type="OrthoDB" id="541052at2759"/>
<reference evidence="2 3" key="1">
    <citation type="journal article" date="2016" name="Mol. Biol. Evol.">
        <title>Comparative Genomics of Early-Diverging Mushroom-Forming Fungi Provides Insights into the Origins of Lignocellulose Decay Capabilities.</title>
        <authorList>
            <person name="Nagy L.G."/>
            <person name="Riley R."/>
            <person name="Tritt A."/>
            <person name="Adam C."/>
            <person name="Daum C."/>
            <person name="Floudas D."/>
            <person name="Sun H."/>
            <person name="Yadav J.S."/>
            <person name="Pangilinan J."/>
            <person name="Larsson K.H."/>
            <person name="Matsuura K."/>
            <person name="Barry K."/>
            <person name="Labutti K."/>
            <person name="Kuo R."/>
            <person name="Ohm R.A."/>
            <person name="Bhattacharya S.S."/>
            <person name="Shirouzu T."/>
            <person name="Yoshinaga Y."/>
            <person name="Martin F.M."/>
            <person name="Grigoriev I.V."/>
            <person name="Hibbett D.S."/>
        </authorList>
    </citation>
    <scope>NUCLEOTIDE SEQUENCE [LARGE SCALE GENOMIC DNA]</scope>
    <source>
        <strain evidence="2 3">HHB12029</strain>
    </source>
</reference>
<dbReference type="Proteomes" id="UP000077266">
    <property type="component" value="Unassembled WGS sequence"/>
</dbReference>
<sequence length="596" mass="69122">MAARVLQKKYYWIILVQITLLVTILRLSSSYSSSVIAGNRRITRSPHEFRNLQGLLVINESAGGRHPIYDLIARAEYLWEEKLATQSRTLRQACDEYERRYNRHPPKGFDQWWRWTSQHDVLLRDEYDQIDVDMEKYWAVPPEDLQDAQMKWEGMPDTFTIGKVEENDPLDIINATLRPNLEDDGYVRAMLQVDLMQSVQQYLPPFRATWTAHDGPYHVVAYETLEEARQRSSAGEFIDFTKIGRQPGFWASECHPSAPLHTYDSTDRYHDLDALLRSSPKSFIFDHQRSMDPCYTPTHIHLNGYLANHMKAPTPRRDLIPAFTMSKTTLHADILGIPVEGVQDADDNVPWAQKTDSRVLWRGSTTGMTHAPHTPWNMSQRERFVQLANRREGSVPILPPTVNEDDVVGEPEEWDFAALNKAYFDVAFTAAIQCSEPAICEHIRKEYKMGKNVYTEEAKTFKFVADLDGNGWSSRFRRLMLTNSLVLKSTIFPEWWMDRGMPWVHFVPFKMDYSDLYDVLAFFRGTPDGQGAHDDLAEKIATAGRAWTERFWRQDDVIAYMWRVYLEYVRVMSVDRASGARDFVLGKSTKLRKKPS</sequence>
<name>A0A166MQ82_EXIGL</name>